<dbReference type="PROSITE" id="PS50948">
    <property type="entry name" value="PAN"/>
    <property type="match status" value="3"/>
</dbReference>
<accession>A0A4Q8XNM5</accession>
<evidence type="ECO:0000256" key="3">
    <source>
        <dbReference type="SAM" id="MobiDB-lite"/>
    </source>
</evidence>
<feature type="region of interest" description="Disordered" evidence="3">
    <location>
        <begin position="201"/>
        <end position="223"/>
    </location>
</feature>
<dbReference type="InterPro" id="IPR000177">
    <property type="entry name" value="Apple"/>
</dbReference>
<dbReference type="CDD" id="cd01100">
    <property type="entry name" value="APPLE_Factor_XI_like"/>
    <property type="match status" value="2"/>
</dbReference>
<feature type="domain" description="Apple" evidence="4">
    <location>
        <begin position="300"/>
        <end position="378"/>
    </location>
</feature>
<gene>
    <name evidence="5" type="ORF">ELI03_35315</name>
</gene>
<evidence type="ECO:0000259" key="4">
    <source>
        <dbReference type="PROSITE" id="PS50948"/>
    </source>
</evidence>
<dbReference type="GO" id="GO:0006508">
    <property type="term" value="P:proteolysis"/>
    <property type="evidence" value="ECO:0007669"/>
    <property type="project" value="InterPro"/>
</dbReference>
<dbReference type="SUPFAM" id="SSF57414">
    <property type="entry name" value="Hairpin loop containing domain-like"/>
    <property type="match status" value="3"/>
</dbReference>
<evidence type="ECO:0000313" key="6">
    <source>
        <dbReference type="Proteomes" id="UP000293652"/>
    </source>
</evidence>
<organism evidence="5 6">
    <name type="scientific">Rhizobium leguminosarum</name>
    <dbReference type="NCBI Taxonomy" id="384"/>
    <lineage>
        <taxon>Bacteria</taxon>
        <taxon>Pseudomonadati</taxon>
        <taxon>Pseudomonadota</taxon>
        <taxon>Alphaproteobacteria</taxon>
        <taxon>Hyphomicrobiales</taxon>
        <taxon>Rhizobiaceae</taxon>
        <taxon>Rhizobium/Agrobacterium group</taxon>
        <taxon>Rhizobium</taxon>
    </lineage>
</organism>
<feature type="domain" description="Apple" evidence="4">
    <location>
        <begin position="112"/>
        <end position="203"/>
    </location>
</feature>
<reference evidence="5 6" key="1">
    <citation type="submission" date="2019-02" db="EMBL/GenBank/DDBJ databases">
        <title>The genomic architecture of introgression among sibling species of bacteria.</title>
        <authorList>
            <person name="Cavassim M.I.A."/>
            <person name="Moeskjaer S."/>
            <person name="Moslemi C."/>
            <person name="Fields B."/>
            <person name="Bachmann A."/>
            <person name="Vilhjalmsson B."/>
            <person name="Schierup M.H."/>
            <person name="Young J.P.W."/>
            <person name="Andersen S.U."/>
        </authorList>
    </citation>
    <scope>NUCLEOTIDE SEQUENCE [LARGE SCALE GENOMIC DNA]</scope>
    <source>
        <strain evidence="5 6">SM145A</strain>
    </source>
</reference>
<proteinExistence type="predicted"/>
<dbReference type="InterPro" id="IPR003609">
    <property type="entry name" value="Pan_app"/>
</dbReference>
<dbReference type="Gene3D" id="3.50.4.10">
    <property type="entry name" value="Hepatocyte Growth Factor"/>
    <property type="match status" value="2"/>
</dbReference>
<feature type="domain" description="Apple" evidence="4">
    <location>
        <begin position="215"/>
        <end position="293"/>
    </location>
</feature>
<sequence>MHLTSLRCRSGFTALAFGLLSFCAPLPGETAQAQTASCQNQTEQALRETALRSGELNVSDRYLSCFPYGDGAISVKEHRDKLQEDAQCKAASISTNPEELRSFILAWSGSACAKQVAARLLQLRNSSNFMQYRNTMLVGTASKQGTADDVVSCASTCQASGESCPGYSFDTGQKICTLWSAVQSRMPRGNTESGSLKQVPVGVPANPAPAAPAQSQQPPRGASMQYGNGIDLPGGDYARYDAMPFQQCNALCLASPECLAFTYNTAAQVCFLKSRVGSSVQAQNAVSGVKSAAPALGAPANGGSRITNLMSNIDLPNDDLSLDYAMLRQIPLSECQQRCNDDLQCAAFTYNQERSACILKRGFGRRQMFYGATSGIKQ</sequence>
<dbReference type="AlphaFoldDB" id="A0A4Q8XNM5"/>
<dbReference type="SMART" id="SM00473">
    <property type="entry name" value="PAN_AP"/>
    <property type="match status" value="3"/>
</dbReference>
<comment type="caution">
    <text evidence="5">The sequence shown here is derived from an EMBL/GenBank/DDBJ whole genome shotgun (WGS) entry which is preliminary data.</text>
</comment>
<evidence type="ECO:0000313" key="5">
    <source>
        <dbReference type="EMBL" id="TAX64120.1"/>
    </source>
</evidence>
<evidence type="ECO:0000256" key="1">
    <source>
        <dbReference type="ARBA" id="ARBA00022737"/>
    </source>
</evidence>
<dbReference type="Pfam" id="PF00024">
    <property type="entry name" value="PAN_1"/>
    <property type="match status" value="3"/>
</dbReference>
<evidence type="ECO:0000256" key="2">
    <source>
        <dbReference type="ARBA" id="ARBA00023157"/>
    </source>
</evidence>
<dbReference type="GO" id="GO:0005576">
    <property type="term" value="C:extracellular region"/>
    <property type="evidence" value="ECO:0007669"/>
    <property type="project" value="InterPro"/>
</dbReference>
<protein>
    <recommendedName>
        <fullName evidence="4">Apple domain-containing protein</fullName>
    </recommendedName>
</protein>
<keyword evidence="1" id="KW-0677">Repeat</keyword>
<dbReference type="EMBL" id="SIPC01000010">
    <property type="protein sequence ID" value="TAX64120.1"/>
    <property type="molecule type" value="Genomic_DNA"/>
</dbReference>
<dbReference type="Proteomes" id="UP000293652">
    <property type="component" value="Unassembled WGS sequence"/>
</dbReference>
<keyword evidence="2" id="KW-1015">Disulfide bond</keyword>
<dbReference type="SMART" id="SM00223">
    <property type="entry name" value="APPLE"/>
    <property type="match status" value="3"/>
</dbReference>
<name>A0A4Q8XNM5_RHILE</name>